<dbReference type="Gene3D" id="3.40.50.1820">
    <property type="entry name" value="alpha/beta hydrolase"/>
    <property type="match status" value="1"/>
</dbReference>
<protein>
    <submittedName>
        <fullName evidence="2">Uncharacterized protein</fullName>
    </submittedName>
</protein>
<accession>A0A382QNY6</accession>
<evidence type="ECO:0000256" key="1">
    <source>
        <dbReference type="SAM" id="MobiDB-lite"/>
    </source>
</evidence>
<evidence type="ECO:0000313" key="2">
    <source>
        <dbReference type="EMBL" id="SVC87156.1"/>
    </source>
</evidence>
<dbReference type="InterPro" id="IPR029058">
    <property type="entry name" value="AB_hydrolase_fold"/>
</dbReference>
<reference evidence="2" key="1">
    <citation type="submission" date="2018-05" db="EMBL/GenBank/DDBJ databases">
        <authorList>
            <person name="Lanie J.A."/>
            <person name="Ng W.-L."/>
            <person name="Kazmierczak K.M."/>
            <person name="Andrzejewski T.M."/>
            <person name="Davidsen T.M."/>
            <person name="Wayne K.J."/>
            <person name="Tettelin H."/>
            <person name="Glass J.I."/>
            <person name="Rusch D."/>
            <person name="Podicherti R."/>
            <person name="Tsui H.-C.T."/>
            <person name="Winkler M.E."/>
        </authorList>
    </citation>
    <scope>NUCLEOTIDE SEQUENCE</scope>
</reference>
<feature type="compositionally biased region" description="Basic and acidic residues" evidence="1">
    <location>
        <begin position="1"/>
        <end position="10"/>
    </location>
</feature>
<name>A0A382QNY6_9ZZZZ</name>
<feature type="region of interest" description="Disordered" evidence="1">
    <location>
        <begin position="1"/>
        <end position="28"/>
    </location>
</feature>
<sequence>HNPEPTDAVRDLAASTDRGTSGVLKTMSRASSAKPELMQLYESINNFNTEFSWDKLSTLLGPEGVVQWEQLNEVQCSTLFISGLEDPLFPPDQLKQFVPYFRSARIELVEDAGHSPYFEQPEVFNELLRQHIESAN</sequence>
<feature type="non-terminal residue" evidence="2">
    <location>
        <position position="1"/>
    </location>
</feature>
<organism evidence="2">
    <name type="scientific">marine metagenome</name>
    <dbReference type="NCBI Taxonomy" id="408172"/>
    <lineage>
        <taxon>unclassified sequences</taxon>
        <taxon>metagenomes</taxon>
        <taxon>ecological metagenomes</taxon>
    </lineage>
</organism>
<proteinExistence type="predicted"/>
<gene>
    <name evidence="2" type="ORF">METZ01_LOCUS340010</name>
</gene>
<dbReference type="SUPFAM" id="SSF53474">
    <property type="entry name" value="alpha/beta-Hydrolases"/>
    <property type="match status" value="1"/>
</dbReference>
<dbReference type="EMBL" id="UINC01115838">
    <property type="protein sequence ID" value="SVC87156.1"/>
    <property type="molecule type" value="Genomic_DNA"/>
</dbReference>
<dbReference type="AlphaFoldDB" id="A0A382QNY6"/>